<evidence type="ECO:0000256" key="1">
    <source>
        <dbReference type="ARBA" id="ARBA00022676"/>
    </source>
</evidence>
<organism evidence="4">
    <name type="scientific">freshwater metagenome</name>
    <dbReference type="NCBI Taxonomy" id="449393"/>
    <lineage>
        <taxon>unclassified sequences</taxon>
        <taxon>metagenomes</taxon>
        <taxon>ecological metagenomes</taxon>
    </lineage>
</organism>
<accession>A0A6J6D358</accession>
<name>A0A6J6D358_9ZZZZ</name>
<dbReference type="AlphaFoldDB" id="A0A6J6D358"/>
<sequence length="357" mass="38886">MQISLVSSADEVSDARLHRLCNALIKDGKSVEVIALGKSVDAPAGVSFKKALGSKSFIARIIRDITIPFQTKGRVVIVVAPDLLATTWLISKLRRQKLVADVHEDYLRLLQDRTWAKGLIGQAAGLIARIATFVAKSSSLTTVADVQVPPLNAKNRLVVRNLPDNSLITQSGQLSNTPTAIYIGDIRKSRGLKKILEVAELSPNWNFELIGNIAEADKEFVELWQSTSPAAARVTFHGKLAPKQSWRFAEGAWVGLSLLDPTPAFVDAIPSKLYEYLSCGLAVVSTNLPRSVQIISESNSGVIADSPAEISNALIKFESDKESLNQLRSNGMNWAKNNLNSPAEYERFTAAISNLLK</sequence>
<dbReference type="PANTHER" id="PTHR12526:SF629">
    <property type="entry name" value="TEICHURONIC ACID BIOSYNTHESIS GLYCOSYLTRANSFERASE TUAH-RELATED"/>
    <property type="match status" value="1"/>
</dbReference>
<evidence type="ECO:0000313" key="4">
    <source>
        <dbReference type="EMBL" id="CAB4558317.1"/>
    </source>
</evidence>
<evidence type="ECO:0000259" key="3">
    <source>
        <dbReference type="Pfam" id="PF00534"/>
    </source>
</evidence>
<dbReference type="GO" id="GO:0016757">
    <property type="term" value="F:glycosyltransferase activity"/>
    <property type="evidence" value="ECO:0007669"/>
    <property type="project" value="UniProtKB-KW"/>
</dbReference>
<reference evidence="4" key="1">
    <citation type="submission" date="2020-05" db="EMBL/GenBank/DDBJ databases">
        <authorList>
            <person name="Chiriac C."/>
            <person name="Salcher M."/>
            <person name="Ghai R."/>
            <person name="Kavagutti S V."/>
        </authorList>
    </citation>
    <scope>NUCLEOTIDE SEQUENCE</scope>
</reference>
<protein>
    <submittedName>
        <fullName evidence="4">Unannotated protein</fullName>
    </submittedName>
</protein>
<dbReference type="SUPFAM" id="SSF53756">
    <property type="entry name" value="UDP-Glycosyltransferase/glycogen phosphorylase"/>
    <property type="match status" value="1"/>
</dbReference>
<dbReference type="Pfam" id="PF00534">
    <property type="entry name" value="Glycos_transf_1"/>
    <property type="match status" value="1"/>
</dbReference>
<keyword evidence="1" id="KW-0328">Glycosyltransferase</keyword>
<keyword evidence="2" id="KW-0808">Transferase</keyword>
<proteinExistence type="predicted"/>
<evidence type="ECO:0000256" key="2">
    <source>
        <dbReference type="ARBA" id="ARBA00022679"/>
    </source>
</evidence>
<feature type="domain" description="Glycosyl transferase family 1" evidence="3">
    <location>
        <begin position="174"/>
        <end position="333"/>
    </location>
</feature>
<dbReference type="PANTHER" id="PTHR12526">
    <property type="entry name" value="GLYCOSYLTRANSFERASE"/>
    <property type="match status" value="1"/>
</dbReference>
<gene>
    <name evidence="4" type="ORF">UFOPK1509_00734</name>
</gene>
<dbReference type="InterPro" id="IPR001296">
    <property type="entry name" value="Glyco_trans_1"/>
</dbReference>
<dbReference type="Gene3D" id="3.40.50.2000">
    <property type="entry name" value="Glycogen Phosphorylase B"/>
    <property type="match status" value="1"/>
</dbReference>
<dbReference type="EMBL" id="CAEZSY010000111">
    <property type="protein sequence ID" value="CAB4558317.1"/>
    <property type="molecule type" value="Genomic_DNA"/>
</dbReference>